<comment type="caution">
    <text evidence="1">The sequence shown here is derived from an EMBL/GenBank/DDBJ whole genome shotgun (WGS) entry which is preliminary data.</text>
</comment>
<dbReference type="EMBL" id="MU394351">
    <property type="protein sequence ID" value="KAI6083474.1"/>
    <property type="molecule type" value="Genomic_DNA"/>
</dbReference>
<keyword evidence="2" id="KW-1185">Reference proteome</keyword>
<gene>
    <name evidence="1" type="ORF">F4821DRAFT_191693</name>
</gene>
<accession>A0ACC0CSW7</accession>
<name>A0ACC0CSW7_9PEZI</name>
<proteinExistence type="predicted"/>
<reference evidence="1 2" key="1">
    <citation type="journal article" date="2022" name="New Phytol.">
        <title>Ecological generalism drives hyperdiversity of secondary metabolite gene clusters in xylarialean endophytes.</title>
        <authorList>
            <person name="Franco M.E.E."/>
            <person name="Wisecaver J.H."/>
            <person name="Arnold A.E."/>
            <person name="Ju Y.M."/>
            <person name="Slot J.C."/>
            <person name="Ahrendt S."/>
            <person name="Moore L.P."/>
            <person name="Eastman K.E."/>
            <person name="Scott K."/>
            <person name="Konkel Z."/>
            <person name="Mondo S.J."/>
            <person name="Kuo A."/>
            <person name="Hayes R.D."/>
            <person name="Haridas S."/>
            <person name="Andreopoulos B."/>
            <person name="Riley R."/>
            <person name="LaButti K."/>
            <person name="Pangilinan J."/>
            <person name="Lipzen A."/>
            <person name="Amirebrahimi M."/>
            <person name="Yan J."/>
            <person name="Adam C."/>
            <person name="Keymanesh K."/>
            <person name="Ng V."/>
            <person name="Louie K."/>
            <person name="Northen T."/>
            <person name="Drula E."/>
            <person name="Henrissat B."/>
            <person name="Hsieh H.M."/>
            <person name="Youens-Clark K."/>
            <person name="Lutzoni F."/>
            <person name="Miadlikowska J."/>
            <person name="Eastwood D.C."/>
            <person name="Hamelin R.C."/>
            <person name="Grigoriev I.V."/>
            <person name="U'Ren J.M."/>
        </authorList>
    </citation>
    <scope>NUCLEOTIDE SEQUENCE [LARGE SCALE GENOMIC DNA]</scope>
    <source>
        <strain evidence="1 2">ER1909</strain>
    </source>
</reference>
<evidence type="ECO:0000313" key="2">
    <source>
        <dbReference type="Proteomes" id="UP001497680"/>
    </source>
</evidence>
<protein>
    <submittedName>
        <fullName evidence="1">Cytochrome P450</fullName>
    </submittedName>
</protein>
<evidence type="ECO:0000313" key="1">
    <source>
        <dbReference type="EMBL" id="KAI6083474.1"/>
    </source>
</evidence>
<dbReference type="Proteomes" id="UP001497680">
    <property type="component" value="Unassembled WGS sequence"/>
</dbReference>
<sequence length="511" mass="58987">MASAWLLRRVIDVPTGDLVAFVLGALACYASFRYVYHVYFHPASRFPGPKLAAVSNIWYAYHWATGKYPWAVEEAMKKYGDVVRVAPNELAFIAPRAFSDIYDSHTGGQEHFPKTDFMDLGLGDNGLSWEQNPAKHHTEAKKLAPAFSVKALKAKEPTMHRYIDDFVEKMKELGGREAGIELKTWTDWVAMDTSADLAYGREMHNLRDMKSGPFLKDLWVANKFVTANQIFKKFPLLAPIKWLFIPPSILASYYKTQRMNRKALESRTQRRGNTKHLDHFEQLLPTDAPPLTRREENHIEVVTGHLVIAGYEPIASQIFCTLMFSLLEPHTLKLLVEEIRGEFKSYADIHADALAPLRFLTASLMETLRITVLSSNGMARVSPGAMVDGNYIDRGVYVQYGVLAFTRDPRYFHDAHRYRPQRWLPEDHPHWDPAFKNDAREDFHPFSQGPRSCPGMPLAWRQTRLFIAKVLWTFDMEKLPGQSIVFENDFRMYGMWQKPEFWVRFHPVQRD</sequence>
<organism evidence="1 2">
    <name type="scientific">Hypoxylon rubiginosum</name>
    <dbReference type="NCBI Taxonomy" id="110542"/>
    <lineage>
        <taxon>Eukaryota</taxon>
        <taxon>Fungi</taxon>
        <taxon>Dikarya</taxon>
        <taxon>Ascomycota</taxon>
        <taxon>Pezizomycotina</taxon>
        <taxon>Sordariomycetes</taxon>
        <taxon>Xylariomycetidae</taxon>
        <taxon>Xylariales</taxon>
        <taxon>Hypoxylaceae</taxon>
        <taxon>Hypoxylon</taxon>
    </lineage>
</organism>